<keyword evidence="6" id="KW-0119">Carbohydrate metabolism</keyword>
<feature type="binding site" evidence="8">
    <location>
        <position position="213"/>
    </location>
    <ligand>
        <name>Mg(2+)</name>
        <dbReference type="ChEBI" id="CHEBI:18420"/>
        <label>1</label>
        <note>catalytic</note>
    </ligand>
</feature>
<dbReference type="PROSITE" id="PS00629">
    <property type="entry name" value="IMP_1"/>
    <property type="match status" value="1"/>
</dbReference>
<feature type="binding site" evidence="8">
    <location>
        <position position="66"/>
    </location>
    <ligand>
        <name>Mg(2+)</name>
        <dbReference type="ChEBI" id="CHEBI:18420"/>
        <label>1</label>
        <note>catalytic</note>
    </ligand>
</feature>
<feature type="binding site" evidence="8">
    <location>
        <position position="87"/>
    </location>
    <ligand>
        <name>Mg(2+)</name>
        <dbReference type="ChEBI" id="CHEBI:18420"/>
        <label>1</label>
        <note>catalytic</note>
    </ligand>
</feature>
<dbReference type="GO" id="GO:0006020">
    <property type="term" value="P:inositol metabolic process"/>
    <property type="evidence" value="ECO:0007669"/>
    <property type="project" value="TreeGrafter"/>
</dbReference>
<accession>A0A897N9N9</accession>
<dbReference type="SUPFAM" id="SSF56655">
    <property type="entry name" value="Carbohydrate phosphatase"/>
    <property type="match status" value="1"/>
</dbReference>
<evidence type="ECO:0000256" key="7">
    <source>
        <dbReference type="ARBA" id="ARBA00038103"/>
    </source>
</evidence>
<dbReference type="Pfam" id="PF00459">
    <property type="entry name" value="Inositol_P"/>
    <property type="match status" value="1"/>
</dbReference>
<dbReference type="Gene3D" id="3.30.540.10">
    <property type="entry name" value="Fructose-1,6-Bisphosphatase, subunit A, domain 1"/>
    <property type="match status" value="1"/>
</dbReference>
<comment type="catalytic activity">
    <reaction evidence="1">
        <text>beta-D-fructose 1,6-bisphosphate + H2O = beta-D-fructose 6-phosphate + phosphate</text>
        <dbReference type="Rhea" id="RHEA:11064"/>
        <dbReference type="ChEBI" id="CHEBI:15377"/>
        <dbReference type="ChEBI" id="CHEBI:32966"/>
        <dbReference type="ChEBI" id="CHEBI:43474"/>
        <dbReference type="ChEBI" id="CHEBI:57634"/>
        <dbReference type="EC" id="3.1.3.11"/>
    </reaction>
</comment>
<dbReference type="EMBL" id="CP064788">
    <property type="protein sequence ID" value="QSG08035.1"/>
    <property type="molecule type" value="Genomic_DNA"/>
</dbReference>
<dbReference type="GO" id="GO:0008934">
    <property type="term" value="F:inositol monophosphate 1-phosphatase activity"/>
    <property type="evidence" value="ECO:0007669"/>
    <property type="project" value="TreeGrafter"/>
</dbReference>
<gene>
    <name evidence="9" type="primary">suhB</name>
    <name evidence="9" type="ORF">HSR122_0629</name>
</gene>
<dbReference type="GO" id="GO:0042132">
    <property type="term" value="F:fructose 1,6-bisphosphate 1-phosphatase activity"/>
    <property type="evidence" value="ECO:0007669"/>
    <property type="project" value="UniProtKB-EC"/>
</dbReference>
<dbReference type="CDD" id="cd01637">
    <property type="entry name" value="IMPase_like"/>
    <property type="match status" value="1"/>
</dbReference>
<keyword evidence="4" id="KW-0378">Hydrolase</keyword>
<keyword evidence="5 8" id="KW-0460">Magnesium</keyword>
<dbReference type="GO" id="GO:0007165">
    <property type="term" value="P:signal transduction"/>
    <property type="evidence" value="ECO:0007669"/>
    <property type="project" value="TreeGrafter"/>
</dbReference>
<evidence type="ECO:0000256" key="4">
    <source>
        <dbReference type="ARBA" id="ARBA00022801"/>
    </source>
</evidence>
<dbReference type="KEGG" id="hds:HSR122_0629"/>
<evidence type="ECO:0000313" key="10">
    <source>
        <dbReference type="Proteomes" id="UP000662973"/>
    </source>
</evidence>
<organism evidence="9 10">
    <name type="scientific">Halapricum desulfuricans</name>
    <dbReference type="NCBI Taxonomy" id="2841257"/>
    <lineage>
        <taxon>Archaea</taxon>
        <taxon>Methanobacteriati</taxon>
        <taxon>Methanobacteriota</taxon>
        <taxon>Stenosarchaea group</taxon>
        <taxon>Halobacteria</taxon>
        <taxon>Halobacteriales</taxon>
        <taxon>Haloarculaceae</taxon>
        <taxon>Halapricum</taxon>
    </lineage>
</organism>
<feature type="binding site" evidence="8">
    <location>
        <position position="86"/>
    </location>
    <ligand>
        <name>Mg(2+)</name>
        <dbReference type="ChEBI" id="CHEBI:18420"/>
        <label>1</label>
        <note>catalytic</note>
    </ligand>
</feature>
<reference evidence="9 10" key="1">
    <citation type="submission" date="2020-11" db="EMBL/GenBank/DDBJ databases">
        <title>Carbohydrate-dependent, anaerobic sulfur respiration: A novel catabolism in halophilic archaea.</title>
        <authorList>
            <person name="Sorokin D.Y."/>
            <person name="Messina E."/>
            <person name="Smedile F."/>
            <person name="La Cono V."/>
            <person name="Hallsworth J.E."/>
            <person name="Yakimov M.M."/>
        </authorList>
    </citation>
    <scope>NUCLEOTIDE SEQUENCE [LARGE SCALE GENOMIC DNA]</scope>
    <source>
        <strain evidence="9 10">HSR12-2</strain>
    </source>
</reference>
<dbReference type="AlphaFoldDB" id="A0A897N9N9"/>
<evidence type="ECO:0000256" key="6">
    <source>
        <dbReference type="ARBA" id="ARBA00023277"/>
    </source>
</evidence>
<dbReference type="InterPro" id="IPR020583">
    <property type="entry name" value="Inositol_monoP_metal-BS"/>
</dbReference>
<evidence type="ECO:0000256" key="2">
    <source>
        <dbReference type="ARBA" id="ARBA00013093"/>
    </source>
</evidence>
<dbReference type="PRINTS" id="PR00377">
    <property type="entry name" value="IMPHPHTASES"/>
</dbReference>
<dbReference type="GeneID" id="68851293"/>
<comment type="similarity">
    <text evidence="7">Belongs to the inositol monophosphatase superfamily. FBPase class 4 family.</text>
</comment>
<keyword evidence="10" id="KW-1185">Reference proteome</keyword>
<feature type="binding site" evidence="8">
    <location>
        <position position="84"/>
    </location>
    <ligand>
        <name>Mg(2+)</name>
        <dbReference type="ChEBI" id="CHEBI:18420"/>
        <label>1</label>
        <note>catalytic</note>
    </ligand>
</feature>
<dbReference type="EC" id="3.1.3.11" evidence="2"/>
<sequence>MSDLLAVAERAADAGAEFAIERFRRDVAVETKSTAMDLVTEVDRRAQDRIVDVVREHDPDATIVAEEDDFRKTVPDRGEAWVIDPIDGTTNFVHGLLTWGPAVAVVRDGDPVAGAVVAPAREERYLVGPERATGNGDPLRVSDRSDPDSFVVAPILRYTGSAADRDRFAALTTRLVTELGDVRRLGSAQVTLALVAAGVLDATIGPFPPNAWDTVAGALMVERAGGTVTDLAGEPWTPDSDAIVATNGEAHDAVLDRLDGFDE</sequence>
<evidence type="ECO:0000313" key="9">
    <source>
        <dbReference type="EMBL" id="QSG08035.1"/>
    </source>
</evidence>
<dbReference type="Gene3D" id="3.40.190.80">
    <property type="match status" value="1"/>
</dbReference>
<evidence type="ECO:0000256" key="5">
    <source>
        <dbReference type="ARBA" id="ARBA00022842"/>
    </source>
</evidence>
<dbReference type="Proteomes" id="UP000662973">
    <property type="component" value="Chromosome"/>
</dbReference>
<dbReference type="GO" id="GO:0046872">
    <property type="term" value="F:metal ion binding"/>
    <property type="evidence" value="ECO:0007669"/>
    <property type="project" value="UniProtKB-KW"/>
</dbReference>
<name>A0A897N9N9_9EURY</name>
<evidence type="ECO:0000256" key="1">
    <source>
        <dbReference type="ARBA" id="ARBA00001273"/>
    </source>
</evidence>
<comment type="cofactor">
    <cofactor evidence="8">
        <name>Mg(2+)</name>
        <dbReference type="ChEBI" id="CHEBI:18420"/>
    </cofactor>
</comment>
<evidence type="ECO:0000256" key="8">
    <source>
        <dbReference type="PIRSR" id="PIRSR600760-2"/>
    </source>
</evidence>
<dbReference type="PANTHER" id="PTHR20854:SF4">
    <property type="entry name" value="INOSITOL-1-MONOPHOSPHATASE-RELATED"/>
    <property type="match status" value="1"/>
</dbReference>
<protein>
    <recommendedName>
        <fullName evidence="2">fructose-bisphosphatase</fullName>
        <ecNumber evidence="2">3.1.3.11</ecNumber>
    </recommendedName>
</protein>
<dbReference type="RefSeq" id="WP_229111204.1">
    <property type="nucleotide sequence ID" value="NZ_CP064788.1"/>
</dbReference>
<dbReference type="InterPro" id="IPR000760">
    <property type="entry name" value="Inositol_monophosphatase-like"/>
</dbReference>
<proteinExistence type="inferred from homology"/>
<dbReference type="PANTHER" id="PTHR20854">
    <property type="entry name" value="INOSITOL MONOPHOSPHATASE"/>
    <property type="match status" value="1"/>
</dbReference>
<evidence type="ECO:0000256" key="3">
    <source>
        <dbReference type="ARBA" id="ARBA00022723"/>
    </source>
</evidence>
<keyword evidence="3 8" id="KW-0479">Metal-binding</keyword>